<keyword evidence="5" id="KW-1185">Reference proteome</keyword>
<organism evidence="4 5">
    <name type="scientific">Sporolactobacillus shoreicorticis</name>
    <dbReference type="NCBI Taxonomy" id="1923877"/>
    <lineage>
        <taxon>Bacteria</taxon>
        <taxon>Bacillati</taxon>
        <taxon>Bacillota</taxon>
        <taxon>Bacilli</taxon>
        <taxon>Bacillales</taxon>
        <taxon>Sporolactobacillaceae</taxon>
        <taxon>Sporolactobacillus</taxon>
    </lineage>
</organism>
<reference evidence="5" key="1">
    <citation type="journal article" date="2019" name="Int. J. Syst. Evol. Microbiol.">
        <title>The Global Catalogue of Microorganisms (GCM) 10K type strain sequencing project: providing services to taxonomists for standard genome sequencing and annotation.</title>
        <authorList>
            <consortium name="The Broad Institute Genomics Platform"/>
            <consortium name="The Broad Institute Genome Sequencing Center for Infectious Disease"/>
            <person name="Wu L."/>
            <person name="Ma J."/>
        </authorList>
    </citation>
    <scope>NUCLEOTIDE SEQUENCE [LARGE SCALE GENOMIC DNA]</scope>
    <source>
        <strain evidence="5">TISTR 2466</strain>
    </source>
</reference>
<feature type="domain" description="CBS" evidence="3">
    <location>
        <begin position="7"/>
        <end position="64"/>
    </location>
</feature>
<evidence type="ECO:0000256" key="1">
    <source>
        <dbReference type="ARBA" id="ARBA00023122"/>
    </source>
</evidence>
<dbReference type="PANTHER" id="PTHR43080:SF2">
    <property type="entry name" value="CBS DOMAIN-CONTAINING PROTEIN"/>
    <property type="match status" value="1"/>
</dbReference>
<dbReference type="PANTHER" id="PTHR43080">
    <property type="entry name" value="CBS DOMAIN-CONTAINING PROTEIN CBSX3, MITOCHONDRIAL"/>
    <property type="match status" value="1"/>
</dbReference>
<evidence type="ECO:0000259" key="3">
    <source>
        <dbReference type="PROSITE" id="PS51371"/>
    </source>
</evidence>
<comment type="caution">
    <text evidence="4">The sequence shown here is derived from an EMBL/GenBank/DDBJ whole genome shotgun (WGS) entry which is preliminary data.</text>
</comment>
<keyword evidence="1 2" id="KW-0129">CBS domain</keyword>
<dbReference type="Pfam" id="PF00571">
    <property type="entry name" value="CBS"/>
    <property type="match status" value="2"/>
</dbReference>
<dbReference type="PROSITE" id="PS51371">
    <property type="entry name" value="CBS"/>
    <property type="match status" value="2"/>
</dbReference>
<dbReference type="InterPro" id="IPR046342">
    <property type="entry name" value="CBS_dom_sf"/>
</dbReference>
<proteinExistence type="predicted"/>
<evidence type="ECO:0000313" key="5">
    <source>
        <dbReference type="Proteomes" id="UP001597399"/>
    </source>
</evidence>
<evidence type="ECO:0000313" key="4">
    <source>
        <dbReference type="EMBL" id="MFD2695967.1"/>
    </source>
</evidence>
<feature type="domain" description="CBS" evidence="3">
    <location>
        <begin position="95"/>
        <end position="153"/>
    </location>
</feature>
<dbReference type="InterPro" id="IPR051257">
    <property type="entry name" value="Diverse_CBS-Domain"/>
</dbReference>
<dbReference type="SUPFAM" id="SSF54631">
    <property type="entry name" value="CBS-domain pair"/>
    <property type="match status" value="1"/>
</dbReference>
<protein>
    <submittedName>
        <fullName evidence="4">CBS domain-containing protein</fullName>
    </submittedName>
</protein>
<sequence>MRVEQLMLRDVVTVHESDSVKTLIKIMIEHKIGGAPVVDDDNRLIGYISDGDLLRAISPKQQSIYDLYSLISAVTVELSQDRLKDLLSKQVGVIMKKRKLQTAEKDNELDTVLKMLSHYHIKRIPVVDEDRHVVGLVTRSHIIRHIGEQLLNE</sequence>
<dbReference type="CDD" id="cd04586">
    <property type="entry name" value="CBS_pair_BON_assoc"/>
    <property type="match status" value="1"/>
</dbReference>
<dbReference type="Proteomes" id="UP001597399">
    <property type="component" value="Unassembled WGS sequence"/>
</dbReference>
<name>A0ABW5S8K4_9BACL</name>
<dbReference type="SMART" id="SM00116">
    <property type="entry name" value="CBS"/>
    <property type="match status" value="2"/>
</dbReference>
<dbReference type="RefSeq" id="WP_253061396.1">
    <property type="nucleotide sequence ID" value="NZ_JAMXWM010000009.1"/>
</dbReference>
<gene>
    <name evidence="4" type="ORF">ACFSUE_20375</name>
</gene>
<dbReference type="InterPro" id="IPR000644">
    <property type="entry name" value="CBS_dom"/>
</dbReference>
<evidence type="ECO:0000256" key="2">
    <source>
        <dbReference type="PROSITE-ProRule" id="PRU00703"/>
    </source>
</evidence>
<dbReference type="Gene3D" id="3.10.580.10">
    <property type="entry name" value="CBS-domain"/>
    <property type="match status" value="1"/>
</dbReference>
<dbReference type="EMBL" id="JBHUMQ010000056">
    <property type="protein sequence ID" value="MFD2695967.1"/>
    <property type="molecule type" value="Genomic_DNA"/>
</dbReference>
<accession>A0ABW5S8K4</accession>